<organism evidence="2 3">
    <name type="scientific">Glutamicibacter soli</name>
    <dbReference type="NCBI Taxonomy" id="453836"/>
    <lineage>
        <taxon>Bacteria</taxon>
        <taxon>Bacillati</taxon>
        <taxon>Actinomycetota</taxon>
        <taxon>Actinomycetes</taxon>
        <taxon>Micrococcales</taxon>
        <taxon>Micrococcaceae</taxon>
        <taxon>Glutamicibacter</taxon>
    </lineage>
</organism>
<name>A0A6L9G5P3_9MICC</name>
<evidence type="ECO:0000256" key="1">
    <source>
        <dbReference type="SAM" id="Phobius"/>
    </source>
</evidence>
<keyword evidence="1" id="KW-0812">Transmembrane</keyword>
<feature type="transmembrane region" description="Helical" evidence="1">
    <location>
        <begin position="12"/>
        <end position="34"/>
    </location>
</feature>
<keyword evidence="1" id="KW-0472">Membrane</keyword>
<dbReference type="Proteomes" id="UP000477543">
    <property type="component" value="Unassembled WGS sequence"/>
</dbReference>
<comment type="caution">
    <text evidence="2">The sequence shown here is derived from an EMBL/GenBank/DDBJ whole genome shotgun (WGS) entry which is preliminary data.</text>
</comment>
<evidence type="ECO:0000313" key="2">
    <source>
        <dbReference type="EMBL" id="NAZ17121.1"/>
    </source>
</evidence>
<feature type="transmembrane region" description="Helical" evidence="1">
    <location>
        <begin position="54"/>
        <end position="80"/>
    </location>
</feature>
<evidence type="ECO:0000313" key="3">
    <source>
        <dbReference type="Proteomes" id="UP000477543"/>
    </source>
</evidence>
<sequence length="161" mass="15891">MSHAPAPEVQRISLRLLAGTVLVGAVLGALLGILNHWGLLVGTLTTAGRLTDSFAIAFGALANGAMLGAGAGLIPGLGALAGMVLQARRRNPGSAATPRGAAATGAAVATLLVSGAGLLLFLPGAPAGFWIWSAAGYLALSVSSVWMITPRLSGRNAESAA</sequence>
<gene>
    <name evidence="2" type="ORF">GT020_13745</name>
</gene>
<feature type="transmembrane region" description="Helical" evidence="1">
    <location>
        <begin position="101"/>
        <end position="123"/>
    </location>
</feature>
<dbReference type="AlphaFoldDB" id="A0A6L9G5P3"/>
<proteinExistence type="predicted"/>
<accession>A0A6L9G5P3</accession>
<keyword evidence="1" id="KW-1133">Transmembrane helix</keyword>
<dbReference type="EMBL" id="WYDN01000013">
    <property type="protein sequence ID" value="NAZ17121.1"/>
    <property type="molecule type" value="Genomic_DNA"/>
</dbReference>
<reference evidence="2 3" key="1">
    <citation type="submission" date="2020-01" db="EMBL/GenBank/DDBJ databases">
        <title>Glutamicibacter soli M275.</title>
        <authorList>
            <person name="Meng X."/>
        </authorList>
    </citation>
    <scope>NUCLEOTIDE SEQUENCE [LARGE SCALE GENOMIC DNA]</scope>
    <source>
        <strain evidence="2 3">M275</strain>
    </source>
</reference>
<protein>
    <submittedName>
        <fullName evidence="2">Uncharacterized protein</fullName>
    </submittedName>
</protein>
<feature type="transmembrane region" description="Helical" evidence="1">
    <location>
        <begin position="129"/>
        <end position="149"/>
    </location>
</feature>
<dbReference type="RefSeq" id="WP_161449645.1">
    <property type="nucleotide sequence ID" value="NZ_WYDN01000013.1"/>
</dbReference>